<dbReference type="GO" id="GO:0016020">
    <property type="term" value="C:membrane"/>
    <property type="evidence" value="ECO:0007669"/>
    <property type="project" value="UniProtKB-SubCell"/>
</dbReference>
<feature type="transmembrane region" description="Helical" evidence="6">
    <location>
        <begin position="71"/>
        <end position="92"/>
    </location>
</feature>
<dbReference type="InterPro" id="IPR050638">
    <property type="entry name" value="AA-Vitamin_Transporters"/>
</dbReference>
<comment type="subcellular location">
    <subcellularLocation>
        <location evidence="1">Membrane</location>
        <topology evidence="1">Multi-pass membrane protein</topology>
    </subcellularLocation>
</comment>
<feature type="transmembrane region" description="Helical" evidence="6">
    <location>
        <begin position="39"/>
        <end position="59"/>
    </location>
</feature>
<keyword evidence="5 6" id="KW-0472">Membrane</keyword>
<evidence type="ECO:0000256" key="1">
    <source>
        <dbReference type="ARBA" id="ARBA00004141"/>
    </source>
</evidence>
<keyword evidence="9" id="KW-1185">Reference proteome</keyword>
<evidence type="ECO:0000313" key="9">
    <source>
        <dbReference type="Proteomes" id="UP000295301"/>
    </source>
</evidence>
<accession>A0A4R5VGS4</accession>
<feature type="transmembrane region" description="Helical" evidence="6">
    <location>
        <begin position="184"/>
        <end position="208"/>
    </location>
</feature>
<reference evidence="8 9" key="1">
    <citation type="submission" date="2019-03" db="EMBL/GenBank/DDBJ databases">
        <title>Ruegeria lutea sp. nov., a novel strain, isolated from marine sediment, the Masan Bay, South Korea.</title>
        <authorList>
            <person name="Kim J."/>
            <person name="Kim D.-Y."/>
            <person name="Lee S.-S."/>
        </authorList>
    </citation>
    <scope>NUCLEOTIDE SEQUENCE [LARGE SCALE GENOMIC DNA]</scope>
    <source>
        <strain evidence="8 9">318-1</strain>
    </source>
</reference>
<feature type="transmembrane region" description="Helical" evidence="6">
    <location>
        <begin position="150"/>
        <end position="172"/>
    </location>
</feature>
<evidence type="ECO:0000256" key="3">
    <source>
        <dbReference type="ARBA" id="ARBA00022692"/>
    </source>
</evidence>
<feature type="transmembrane region" description="Helical" evidence="6">
    <location>
        <begin position="214"/>
        <end position="235"/>
    </location>
</feature>
<dbReference type="SUPFAM" id="SSF103481">
    <property type="entry name" value="Multidrug resistance efflux transporter EmrE"/>
    <property type="match status" value="2"/>
</dbReference>
<organism evidence="8 9">
    <name type="scientific">Antarcticimicrobium luteum</name>
    <dbReference type="NCBI Taxonomy" id="2547397"/>
    <lineage>
        <taxon>Bacteria</taxon>
        <taxon>Pseudomonadati</taxon>
        <taxon>Pseudomonadota</taxon>
        <taxon>Alphaproteobacteria</taxon>
        <taxon>Rhodobacterales</taxon>
        <taxon>Paracoccaceae</taxon>
        <taxon>Antarcticimicrobium</taxon>
    </lineage>
</organism>
<dbReference type="AlphaFoldDB" id="A0A4R5VGS4"/>
<dbReference type="OrthoDB" id="184388at2"/>
<dbReference type="PANTHER" id="PTHR32322">
    <property type="entry name" value="INNER MEMBRANE TRANSPORTER"/>
    <property type="match status" value="1"/>
</dbReference>
<feature type="transmembrane region" description="Helical" evidence="6">
    <location>
        <begin position="12"/>
        <end position="33"/>
    </location>
</feature>
<comment type="similarity">
    <text evidence="2">Belongs to the EamA transporter family.</text>
</comment>
<comment type="caution">
    <text evidence="8">The sequence shown here is derived from an EMBL/GenBank/DDBJ whole genome shotgun (WGS) entry which is preliminary data.</text>
</comment>
<evidence type="ECO:0000259" key="7">
    <source>
        <dbReference type="Pfam" id="PF00892"/>
    </source>
</evidence>
<evidence type="ECO:0000256" key="5">
    <source>
        <dbReference type="ARBA" id="ARBA00023136"/>
    </source>
</evidence>
<evidence type="ECO:0000313" key="8">
    <source>
        <dbReference type="EMBL" id="TDK51977.1"/>
    </source>
</evidence>
<dbReference type="InterPro" id="IPR037185">
    <property type="entry name" value="EmrE-like"/>
</dbReference>
<protein>
    <submittedName>
        <fullName evidence="8">DMT family transporter</fullName>
    </submittedName>
</protein>
<dbReference type="EMBL" id="SMUV01000041">
    <property type="protein sequence ID" value="TDK51977.1"/>
    <property type="molecule type" value="Genomic_DNA"/>
</dbReference>
<evidence type="ECO:0000256" key="4">
    <source>
        <dbReference type="ARBA" id="ARBA00022989"/>
    </source>
</evidence>
<dbReference type="Gene3D" id="1.10.3730.20">
    <property type="match status" value="1"/>
</dbReference>
<feature type="transmembrane region" description="Helical" evidence="6">
    <location>
        <begin position="247"/>
        <end position="266"/>
    </location>
</feature>
<name>A0A4R5VGS4_9RHOB</name>
<feature type="domain" description="EamA" evidence="7">
    <location>
        <begin position="11"/>
        <end position="143"/>
    </location>
</feature>
<dbReference type="Pfam" id="PF00892">
    <property type="entry name" value="EamA"/>
    <property type="match status" value="2"/>
</dbReference>
<feature type="domain" description="EamA" evidence="7">
    <location>
        <begin position="154"/>
        <end position="289"/>
    </location>
</feature>
<gene>
    <name evidence="8" type="ORF">E1832_02285</name>
</gene>
<proteinExistence type="inferred from homology"/>
<keyword evidence="4 6" id="KW-1133">Transmembrane helix</keyword>
<dbReference type="RefSeq" id="WP_133358122.1">
    <property type="nucleotide sequence ID" value="NZ_SMUV01000041.1"/>
</dbReference>
<dbReference type="PANTHER" id="PTHR32322:SF2">
    <property type="entry name" value="EAMA DOMAIN-CONTAINING PROTEIN"/>
    <property type="match status" value="1"/>
</dbReference>
<evidence type="ECO:0000256" key="6">
    <source>
        <dbReference type="SAM" id="Phobius"/>
    </source>
</evidence>
<keyword evidence="3 6" id="KW-0812">Transmembrane</keyword>
<dbReference type="InterPro" id="IPR000620">
    <property type="entry name" value="EamA_dom"/>
</dbReference>
<dbReference type="Proteomes" id="UP000295301">
    <property type="component" value="Unassembled WGS sequence"/>
</dbReference>
<feature type="transmembrane region" description="Helical" evidence="6">
    <location>
        <begin position="126"/>
        <end position="144"/>
    </location>
</feature>
<evidence type="ECO:0000256" key="2">
    <source>
        <dbReference type="ARBA" id="ARBA00007362"/>
    </source>
</evidence>
<feature type="transmembrane region" description="Helical" evidence="6">
    <location>
        <begin position="98"/>
        <end position="119"/>
    </location>
</feature>
<sequence>MEEKRAIDTYGAAALTGFALLLAFNQVVIKITGDGFAPVFQAGLRSAGAVLVLLIWMRVRGLPLTLPRRAVPWAVLSGLVFAFEFTCLYIALDHTTVARASIIFYSMPVWLGLAAHLWLPGERITGLRALGMALAMAGVALALADRSNGQASLLGDLLALIAALGWASIILLMRMTPLSLVSPVMQLFFQVLVSAPVLLAAAPLFGALTRDPQTIHYLGLAFQTVCVVSLGFLLWFHLMSIYRASGVASFSFLSPVFAVLFGWLILGEHIGPPVWIALALVAAGIVLINRK</sequence>
<feature type="transmembrane region" description="Helical" evidence="6">
    <location>
        <begin position="272"/>
        <end position="289"/>
    </location>
</feature>